<reference evidence="2" key="1">
    <citation type="submission" date="2023-10" db="EMBL/GenBank/DDBJ databases">
        <authorList>
            <person name="Chen Y."/>
            <person name="Shah S."/>
            <person name="Dougan E. K."/>
            <person name="Thang M."/>
            <person name="Chan C."/>
        </authorList>
    </citation>
    <scope>NUCLEOTIDE SEQUENCE [LARGE SCALE GENOMIC DNA]</scope>
</reference>
<organism evidence="2 3">
    <name type="scientific">Prorocentrum cordatum</name>
    <dbReference type="NCBI Taxonomy" id="2364126"/>
    <lineage>
        <taxon>Eukaryota</taxon>
        <taxon>Sar</taxon>
        <taxon>Alveolata</taxon>
        <taxon>Dinophyceae</taxon>
        <taxon>Prorocentrales</taxon>
        <taxon>Prorocentraceae</taxon>
        <taxon>Prorocentrum</taxon>
    </lineage>
</organism>
<sequence>MTALRPRMADQPGWKELEERFVQGTLRPMAAFLAQANSSEGYSQGLRTLGTYHAGALYTGWLLQELGMEYLGDGDDPRVARKVEDLLGFYLTPPEPKWLPDGYEDDDVQAAPCAARVGGGEEEGAALQPLHRAAPVRGARARGRARQDLAVRAHEAAPPLGPLLHPRGEVRGARRRVWRRGRDVADREAAGLQPQAPRRGHRLDAGRRG</sequence>
<dbReference type="Proteomes" id="UP001189429">
    <property type="component" value="Unassembled WGS sequence"/>
</dbReference>
<comment type="caution">
    <text evidence="2">The sequence shown here is derived from an EMBL/GenBank/DDBJ whole genome shotgun (WGS) entry which is preliminary data.</text>
</comment>
<evidence type="ECO:0000313" key="3">
    <source>
        <dbReference type="Proteomes" id="UP001189429"/>
    </source>
</evidence>
<name>A0ABN9UAG8_9DINO</name>
<protein>
    <recommendedName>
        <fullName evidence="4">Selenoprotein O</fullName>
    </recommendedName>
</protein>
<feature type="non-terminal residue" evidence="2">
    <location>
        <position position="209"/>
    </location>
</feature>
<dbReference type="EMBL" id="CAUYUJ010015603">
    <property type="protein sequence ID" value="CAK0856093.1"/>
    <property type="molecule type" value="Genomic_DNA"/>
</dbReference>
<accession>A0ABN9UAG8</accession>
<gene>
    <name evidence="2" type="ORF">PCOR1329_LOCUS46555</name>
</gene>
<evidence type="ECO:0008006" key="4">
    <source>
        <dbReference type="Google" id="ProtNLM"/>
    </source>
</evidence>
<evidence type="ECO:0000313" key="2">
    <source>
        <dbReference type="EMBL" id="CAK0856093.1"/>
    </source>
</evidence>
<proteinExistence type="predicted"/>
<feature type="region of interest" description="Disordered" evidence="1">
    <location>
        <begin position="160"/>
        <end position="209"/>
    </location>
</feature>
<feature type="compositionally biased region" description="Basic and acidic residues" evidence="1">
    <location>
        <begin position="180"/>
        <end position="189"/>
    </location>
</feature>
<keyword evidence="3" id="KW-1185">Reference proteome</keyword>
<evidence type="ECO:0000256" key="1">
    <source>
        <dbReference type="SAM" id="MobiDB-lite"/>
    </source>
</evidence>